<sequence>MKELKPGWLARGLQSAKEEIEANPCLQRKIERCCEDFKISPIEIASDADRNGS</sequence>
<dbReference type="AlphaFoldDB" id="A0A0F9LYP5"/>
<evidence type="ECO:0000313" key="1">
    <source>
        <dbReference type="EMBL" id="KKM98503.1"/>
    </source>
</evidence>
<comment type="caution">
    <text evidence="1">The sequence shown here is derived from an EMBL/GenBank/DDBJ whole genome shotgun (WGS) entry which is preliminary data.</text>
</comment>
<accession>A0A0F9LYP5</accession>
<dbReference type="EMBL" id="LAZR01005611">
    <property type="protein sequence ID" value="KKM98503.1"/>
    <property type="molecule type" value="Genomic_DNA"/>
</dbReference>
<reference evidence="1" key="1">
    <citation type="journal article" date="2015" name="Nature">
        <title>Complex archaea that bridge the gap between prokaryotes and eukaryotes.</title>
        <authorList>
            <person name="Spang A."/>
            <person name="Saw J.H."/>
            <person name="Jorgensen S.L."/>
            <person name="Zaremba-Niedzwiedzka K."/>
            <person name="Martijn J."/>
            <person name="Lind A.E."/>
            <person name="van Eijk R."/>
            <person name="Schleper C."/>
            <person name="Guy L."/>
            <person name="Ettema T.J."/>
        </authorList>
    </citation>
    <scope>NUCLEOTIDE SEQUENCE</scope>
</reference>
<protein>
    <submittedName>
        <fullName evidence="1">Uncharacterized protein</fullName>
    </submittedName>
</protein>
<proteinExistence type="predicted"/>
<organism evidence="1">
    <name type="scientific">marine sediment metagenome</name>
    <dbReference type="NCBI Taxonomy" id="412755"/>
    <lineage>
        <taxon>unclassified sequences</taxon>
        <taxon>metagenomes</taxon>
        <taxon>ecological metagenomes</taxon>
    </lineage>
</organism>
<name>A0A0F9LYP5_9ZZZZ</name>
<gene>
    <name evidence="1" type="ORF">LCGC14_1157170</name>
</gene>